<evidence type="ECO:0000313" key="3">
    <source>
        <dbReference type="Proteomes" id="UP001164653"/>
    </source>
</evidence>
<dbReference type="CDD" id="cd06260">
    <property type="entry name" value="DUF820-like"/>
    <property type="match status" value="1"/>
</dbReference>
<dbReference type="InterPro" id="IPR012296">
    <property type="entry name" value="Nuclease_put_TT1808"/>
</dbReference>
<sequence>MEAVAEKLYTLEEYFAFCETQEGRFEFVNGEIVEMSGESVIANQIAGNIHRYVGNFLEDKPYIMVQNCVKLQVQEGKVFRMPDFLVFKETGNLGRYATEPLLIVEVLSESTAKTDRSAKLNEYRLIPSLQYYLIVDQESCFVEIYIREGKRWYVELYDKMEDTISLPYFGIEIPVKTIYKKISFQ</sequence>
<dbReference type="RefSeq" id="WP_244821529.1">
    <property type="nucleotide sequence ID" value="NZ_CP112998.1"/>
</dbReference>
<protein>
    <submittedName>
        <fullName evidence="2">Uma2 family endonuclease</fullName>
    </submittedName>
</protein>
<dbReference type="Gene3D" id="3.90.1570.10">
    <property type="entry name" value="tt1808, chain A"/>
    <property type="match status" value="1"/>
</dbReference>
<dbReference type="KEGG" id="dpf:ON006_28185"/>
<accession>A0A9E8SK50</accession>
<dbReference type="InterPro" id="IPR011335">
    <property type="entry name" value="Restrct_endonuc-II-like"/>
</dbReference>
<keyword evidence="2" id="KW-0540">Nuclease</keyword>
<name>A0A9E8SK50_9BACT</name>
<dbReference type="EMBL" id="CP112998">
    <property type="protein sequence ID" value="WAC11598.1"/>
    <property type="molecule type" value="Genomic_DNA"/>
</dbReference>
<dbReference type="PANTHER" id="PTHR36558">
    <property type="entry name" value="GLR1098 PROTEIN"/>
    <property type="match status" value="1"/>
</dbReference>
<dbReference type="AlphaFoldDB" id="A0A9E8SK50"/>
<gene>
    <name evidence="2" type="ORF">ON006_28185</name>
</gene>
<keyword evidence="3" id="KW-1185">Reference proteome</keyword>
<keyword evidence="2" id="KW-0378">Hydrolase</keyword>
<dbReference type="Pfam" id="PF05685">
    <property type="entry name" value="Uma2"/>
    <property type="match status" value="1"/>
</dbReference>
<dbReference type="PANTHER" id="PTHR36558:SF1">
    <property type="entry name" value="RESTRICTION ENDONUCLEASE DOMAIN-CONTAINING PROTEIN-RELATED"/>
    <property type="match status" value="1"/>
</dbReference>
<evidence type="ECO:0000259" key="1">
    <source>
        <dbReference type="Pfam" id="PF05685"/>
    </source>
</evidence>
<dbReference type="InterPro" id="IPR008538">
    <property type="entry name" value="Uma2"/>
</dbReference>
<reference evidence="2" key="1">
    <citation type="submission" date="2022-11" db="EMBL/GenBank/DDBJ databases">
        <title>Dyadobacter pollutisoli sp. nov., isolated from plastic dumped soil.</title>
        <authorList>
            <person name="Kim J.M."/>
            <person name="Kim K.R."/>
            <person name="Lee J.K."/>
            <person name="Hao L."/>
            <person name="Jeon C.O."/>
        </authorList>
    </citation>
    <scope>NUCLEOTIDE SEQUENCE</scope>
    <source>
        <strain evidence="2">U1</strain>
    </source>
</reference>
<dbReference type="Proteomes" id="UP001164653">
    <property type="component" value="Chromosome"/>
</dbReference>
<feature type="domain" description="Putative restriction endonuclease" evidence="1">
    <location>
        <begin position="11"/>
        <end position="175"/>
    </location>
</feature>
<proteinExistence type="predicted"/>
<keyword evidence="2" id="KW-0255">Endonuclease</keyword>
<evidence type="ECO:0000313" key="2">
    <source>
        <dbReference type="EMBL" id="WAC11598.1"/>
    </source>
</evidence>
<dbReference type="SUPFAM" id="SSF52980">
    <property type="entry name" value="Restriction endonuclease-like"/>
    <property type="match status" value="1"/>
</dbReference>
<dbReference type="GO" id="GO:0004519">
    <property type="term" value="F:endonuclease activity"/>
    <property type="evidence" value="ECO:0007669"/>
    <property type="project" value="UniProtKB-KW"/>
</dbReference>
<organism evidence="2 3">
    <name type="scientific">Dyadobacter pollutisoli</name>
    <dbReference type="NCBI Taxonomy" id="2910158"/>
    <lineage>
        <taxon>Bacteria</taxon>
        <taxon>Pseudomonadati</taxon>
        <taxon>Bacteroidota</taxon>
        <taxon>Cytophagia</taxon>
        <taxon>Cytophagales</taxon>
        <taxon>Spirosomataceae</taxon>
        <taxon>Dyadobacter</taxon>
    </lineage>
</organism>